<protein>
    <recommendedName>
        <fullName evidence="3">RRM domain-containing protein</fullName>
    </recommendedName>
</protein>
<dbReference type="Gene3D" id="3.30.70.330">
    <property type="match status" value="1"/>
</dbReference>
<dbReference type="InterPro" id="IPR000504">
    <property type="entry name" value="RRM_dom"/>
</dbReference>
<proteinExistence type="predicted"/>
<feature type="region of interest" description="Disordered" evidence="2">
    <location>
        <begin position="149"/>
        <end position="170"/>
    </location>
</feature>
<evidence type="ECO:0000256" key="1">
    <source>
        <dbReference type="PROSITE-ProRule" id="PRU00176"/>
    </source>
</evidence>
<dbReference type="CDD" id="cd00590">
    <property type="entry name" value="RRM_SF"/>
    <property type="match status" value="1"/>
</dbReference>
<feature type="domain" description="RRM" evidence="3">
    <location>
        <begin position="47"/>
        <end position="121"/>
    </location>
</feature>
<reference evidence="4" key="3">
    <citation type="journal article" date="2017" name="Nature">
        <title>Genome sequence of the progenitor of the wheat D genome Aegilops tauschii.</title>
        <authorList>
            <person name="Luo M.C."/>
            <person name="Gu Y.Q."/>
            <person name="Puiu D."/>
            <person name="Wang H."/>
            <person name="Twardziok S.O."/>
            <person name="Deal K.R."/>
            <person name="Huo N."/>
            <person name="Zhu T."/>
            <person name="Wang L."/>
            <person name="Wang Y."/>
            <person name="McGuire P.E."/>
            <person name="Liu S."/>
            <person name="Long H."/>
            <person name="Ramasamy R.K."/>
            <person name="Rodriguez J.C."/>
            <person name="Van S.L."/>
            <person name="Yuan L."/>
            <person name="Wang Z."/>
            <person name="Xia Z."/>
            <person name="Xiao L."/>
            <person name="Anderson O.D."/>
            <person name="Ouyang S."/>
            <person name="Liang Y."/>
            <person name="Zimin A.V."/>
            <person name="Pertea G."/>
            <person name="Qi P."/>
            <person name="Bennetzen J.L."/>
            <person name="Dai X."/>
            <person name="Dawson M.W."/>
            <person name="Muller H.G."/>
            <person name="Kugler K."/>
            <person name="Rivarola-Duarte L."/>
            <person name="Spannagl M."/>
            <person name="Mayer K.F.X."/>
            <person name="Lu F.H."/>
            <person name="Bevan M.W."/>
            <person name="Leroy P."/>
            <person name="Li P."/>
            <person name="You F.M."/>
            <person name="Sun Q."/>
            <person name="Liu Z."/>
            <person name="Lyons E."/>
            <person name="Wicker T."/>
            <person name="Salzberg S.L."/>
            <person name="Devos K.M."/>
            <person name="Dvorak J."/>
        </authorList>
    </citation>
    <scope>NUCLEOTIDE SEQUENCE [LARGE SCALE GENOMIC DNA]</scope>
    <source>
        <strain evidence="4">cv. AL8/78</strain>
    </source>
</reference>
<dbReference type="GO" id="GO:0003723">
    <property type="term" value="F:RNA binding"/>
    <property type="evidence" value="ECO:0007669"/>
    <property type="project" value="UniProtKB-UniRule"/>
</dbReference>
<sequence>MQRYCYLLLLVLVVVLSSLICGLLTIISCSVCQGSAGVRMREAKIPTNVLQVGLPNTHKVNEEALRRGMVAQGLVTDIKAFPERLYAFVEFATIEGASNAKNLLDGRLFNNTRIHVLFSSSGLYNITSLVEFPRSEMYNDSPHAACDYLGAGRSSHGTSQGYDPRRGRSR</sequence>
<dbReference type="InterPro" id="IPR012677">
    <property type="entry name" value="Nucleotide-bd_a/b_plait_sf"/>
</dbReference>
<dbReference type="SMART" id="SM00360">
    <property type="entry name" value="RRM"/>
    <property type="match status" value="1"/>
</dbReference>
<reference evidence="5" key="1">
    <citation type="journal article" date="2014" name="Science">
        <title>Ancient hybridizations among the ancestral genomes of bread wheat.</title>
        <authorList>
            <consortium name="International Wheat Genome Sequencing Consortium,"/>
            <person name="Marcussen T."/>
            <person name="Sandve S.R."/>
            <person name="Heier L."/>
            <person name="Spannagl M."/>
            <person name="Pfeifer M."/>
            <person name="Jakobsen K.S."/>
            <person name="Wulff B.B."/>
            <person name="Steuernagel B."/>
            <person name="Mayer K.F."/>
            <person name="Olsen O.A."/>
        </authorList>
    </citation>
    <scope>NUCLEOTIDE SEQUENCE [LARGE SCALE GENOMIC DNA]</scope>
    <source>
        <strain evidence="5">cv. AL8/78</strain>
    </source>
</reference>
<dbReference type="Gramene" id="AET5Gv20700700.22">
    <property type="protein sequence ID" value="AET5Gv20700700.22"/>
    <property type="gene ID" value="AET5Gv20700700"/>
</dbReference>
<reference evidence="5" key="2">
    <citation type="journal article" date="2017" name="Nat. Plants">
        <title>The Aegilops tauschii genome reveals multiple impacts of transposons.</title>
        <authorList>
            <person name="Zhao G."/>
            <person name="Zou C."/>
            <person name="Li K."/>
            <person name="Wang K."/>
            <person name="Li T."/>
            <person name="Gao L."/>
            <person name="Zhang X."/>
            <person name="Wang H."/>
            <person name="Yang Z."/>
            <person name="Liu X."/>
            <person name="Jiang W."/>
            <person name="Mao L."/>
            <person name="Kong X."/>
            <person name="Jiao Y."/>
            <person name="Jia J."/>
        </authorList>
    </citation>
    <scope>NUCLEOTIDE SEQUENCE [LARGE SCALE GENOMIC DNA]</scope>
    <source>
        <strain evidence="5">cv. AL8/78</strain>
    </source>
</reference>
<evidence type="ECO:0000313" key="4">
    <source>
        <dbReference type="EnsemblPlants" id="AET5Gv20700700.22"/>
    </source>
</evidence>
<dbReference type="Pfam" id="PF00076">
    <property type="entry name" value="RRM_1"/>
    <property type="match status" value="1"/>
</dbReference>
<evidence type="ECO:0000256" key="2">
    <source>
        <dbReference type="SAM" id="MobiDB-lite"/>
    </source>
</evidence>
<dbReference type="PROSITE" id="PS51257">
    <property type="entry name" value="PROKAR_LIPOPROTEIN"/>
    <property type="match status" value="1"/>
</dbReference>
<reference evidence="4" key="4">
    <citation type="submission" date="2019-03" db="UniProtKB">
        <authorList>
            <consortium name="EnsemblPlants"/>
        </authorList>
    </citation>
    <scope>IDENTIFICATION</scope>
</reference>
<keyword evidence="1" id="KW-0694">RNA-binding</keyword>
<evidence type="ECO:0000259" key="3">
    <source>
        <dbReference type="PROSITE" id="PS50102"/>
    </source>
</evidence>
<dbReference type="Proteomes" id="UP000015105">
    <property type="component" value="Chromosome 5D"/>
</dbReference>
<dbReference type="EnsemblPlants" id="AET5Gv20700700.22">
    <property type="protein sequence ID" value="AET5Gv20700700.22"/>
    <property type="gene ID" value="AET5Gv20700700"/>
</dbReference>
<reference evidence="4" key="5">
    <citation type="journal article" date="2021" name="G3 (Bethesda)">
        <title>Aegilops tauschii genome assembly Aet v5.0 features greater sequence contiguity and improved annotation.</title>
        <authorList>
            <person name="Wang L."/>
            <person name="Zhu T."/>
            <person name="Rodriguez J.C."/>
            <person name="Deal K.R."/>
            <person name="Dubcovsky J."/>
            <person name="McGuire P.E."/>
            <person name="Lux T."/>
            <person name="Spannagl M."/>
            <person name="Mayer K.F.X."/>
            <person name="Baldrich P."/>
            <person name="Meyers B.C."/>
            <person name="Huo N."/>
            <person name="Gu Y.Q."/>
            <person name="Zhou H."/>
            <person name="Devos K.M."/>
            <person name="Bennetzen J.L."/>
            <person name="Unver T."/>
            <person name="Budak H."/>
            <person name="Gulick P.J."/>
            <person name="Galiba G."/>
            <person name="Kalapos B."/>
            <person name="Nelson D.R."/>
            <person name="Li P."/>
            <person name="You F.M."/>
            <person name="Luo M.C."/>
            <person name="Dvorak J."/>
        </authorList>
    </citation>
    <scope>NUCLEOTIDE SEQUENCE [LARGE SCALE GENOMIC DNA]</scope>
    <source>
        <strain evidence="4">cv. AL8/78</strain>
    </source>
</reference>
<dbReference type="PROSITE" id="PS50102">
    <property type="entry name" value="RRM"/>
    <property type="match status" value="1"/>
</dbReference>
<dbReference type="SUPFAM" id="SSF54928">
    <property type="entry name" value="RNA-binding domain, RBD"/>
    <property type="match status" value="1"/>
</dbReference>
<accession>A0A453LBP7</accession>
<dbReference type="InterPro" id="IPR035979">
    <property type="entry name" value="RBD_domain_sf"/>
</dbReference>
<dbReference type="AlphaFoldDB" id="A0A453LBP7"/>
<organism evidence="4 5">
    <name type="scientific">Aegilops tauschii subsp. strangulata</name>
    <name type="common">Goatgrass</name>
    <dbReference type="NCBI Taxonomy" id="200361"/>
    <lineage>
        <taxon>Eukaryota</taxon>
        <taxon>Viridiplantae</taxon>
        <taxon>Streptophyta</taxon>
        <taxon>Embryophyta</taxon>
        <taxon>Tracheophyta</taxon>
        <taxon>Spermatophyta</taxon>
        <taxon>Magnoliopsida</taxon>
        <taxon>Liliopsida</taxon>
        <taxon>Poales</taxon>
        <taxon>Poaceae</taxon>
        <taxon>BOP clade</taxon>
        <taxon>Pooideae</taxon>
        <taxon>Triticodae</taxon>
        <taxon>Triticeae</taxon>
        <taxon>Triticinae</taxon>
        <taxon>Aegilops</taxon>
    </lineage>
</organism>
<name>A0A453LBP7_AEGTS</name>
<keyword evidence="5" id="KW-1185">Reference proteome</keyword>
<evidence type="ECO:0000313" key="5">
    <source>
        <dbReference type="Proteomes" id="UP000015105"/>
    </source>
</evidence>